<gene>
    <name evidence="1" type="ORF">H8K52_01600</name>
</gene>
<keyword evidence="2" id="KW-1185">Reference proteome</keyword>
<dbReference type="EMBL" id="JACOFW010000001">
    <property type="protein sequence ID" value="MBC3806035.1"/>
    <property type="molecule type" value="Genomic_DNA"/>
</dbReference>
<dbReference type="Proteomes" id="UP000648257">
    <property type="component" value="Unassembled WGS sequence"/>
</dbReference>
<proteinExistence type="predicted"/>
<sequence>MQITIYDKTDKGREEIATRKWHLPSRMRSLLVLIDGKKTDADIVQKIGGLGLNLQSLQELKDEDFIQRVYVESDQVDTQLVLNSNDLDLTVTPSELSLSSNTLGSIDALEESQTIFEPAEDEEVVWNNNLDALLAKYDDDDSRENRVDMMKRYLAEHIKENLGLRGFFLQRKLQKARSLEDLHVFRHPFIAAILHAKGKDKAVELRDEFDSRMYIRFSLDDPEFLDN</sequence>
<evidence type="ECO:0000313" key="2">
    <source>
        <dbReference type="Proteomes" id="UP000648257"/>
    </source>
</evidence>
<evidence type="ECO:0000313" key="1">
    <source>
        <dbReference type="EMBL" id="MBC3806035.1"/>
    </source>
</evidence>
<reference evidence="1 2" key="1">
    <citation type="submission" date="2020-08" db="EMBL/GenBank/DDBJ databases">
        <title>Novel species isolated from subtropical streams in China.</title>
        <authorList>
            <person name="Lu H."/>
        </authorList>
    </citation>
    <scope>NUCLEOTIDE SEQUENCE [LARGE SCALE GENOMIC DNA]</scope>
    <source>
        <strain evidence="1 2">KACC 16656</strain>
    </source>
</reference>
<accession>A0ABR6X0D8</accession>
<name>A0ABR6X0D8_9BURK</name>
<comment type="caution">
    <text evidence="1">The sequence shown here is derived from an EMBL/GenBank/DDBJ whole genome shotgun (WGS) entry which is preliminary data.</text>
</comment>
<protein>
    <submittedName>
        <fullName evidence="1">Uncharacterized protein</fullName>
    </submittedName>
</protein>
<dbReference type="RefSeq" id="WP_186920751.1">
    <property type="nucleotide sequence ID" value="NZ_JACOFW010000001.1"/>
</dbReference>
<organism evidence="1 2">
    <name type="scientific">Undibacterium seohonense</name>
    <dbReference type="NCBI Taxonomy" id="1344950"/>
    <lineage>
        <taxon>Bacteria</taxon>
        <taxon>Pseudomonadati</taxon>
        <taxon>Pseudomonadota</taxon>
        <taxon>Betaproteobacteria</taxon>
        <taxon>Burkholderiales</taxon>
        <taxon>Oxalobacteraceae</taxon>
        <taxon>Undibacterium</taxon>
    </lineage>
</organism>